<dbReference type="EMBL" id="MU267620">
    <property type="protein sequence ID" value="KAH7913999.1"/>
    <property type="molecule type" value="Genomic_DNA"/>
</dbReference>
<name>A0ACB8AM59_9AGAM</name>
<organism evidence="1 2">
    <name type="scientific">Hygrophoropsis aurantiaca</name>
    <dbReference type="NCBI Taxonomy" id="72124"/>
    <lineage>
        <taxon>Eukaryota</taxon>
        <taxon>Fungi</taxon>
        <taxon>Dikarya</taxon>
        <taxon>Basidiomycota</taxon>
        <taxon>Agaricomycotina</taxon>
        <taxon>Agaricomycetes</taxon>
        <taxon>Agaricomycetidae</taxon>
        <taxon>Boletales</taxon>
        <taxon>Coniophorineae</taxon>
        <taxon>Hygrophoropsidaceae</taxon>
        <taxon>Hygrophoropsis</taxon>
    </lineage>
</organism>
<evidence type="ECO:0000313" key="1">
    <source>
        <dbReference type="EMBL" id="KAH7913999.1"/>
    </source>
</evidence>
<accession>A0ACB8AM59</accession>
<evidence type="ECO:0000313" key="2">
    <source>
        <dbReference type="Proteomes" id="UP000790377"/>
    </source>
</evidence>
<protein>
    <submittedName>
        <fullName evidence="1">Uncharacterized protein</fullName>
    </submittedName>
</protein>
<comment type="caution">
    <text evidence="1">The sequence shown here is derived from an EMBL/GenBank/DDBJ whole genome shotgun (WGS) entry which is preliminary data.</text>
</comment>
<proteinExistence type="predicted"/>
<dbReference type="Proteomes" id="UP000790377">
    <property type="component" value="Unassembled WGS sequence"/>
</dbReference>
<sequence>MSKQRRQLYGERFWEVLGMFVHQQESTMALYECWPIDQIVSSRICAKRLFLVNWNSTKHTIKSDRCLWIIPVCYYRLSLAYPLRVLTAVSPIPLKSSVFEMSFKSLLALFFVATIASAMSVASNLGPCLWGYPPKGSNYQLRLFPKVNCSGHELEFHKTLPRDISKKSKCHNLRSPVTNAKSMIFNVIDPMLKGHLMTLVFFTEHGCKGQHNFYYENFWVEPNLSAVYQDLFKGTPAQSFQVQWVKY</sequence>
<reference evidence="1" key="1">
    <citation type="journal article" date="2021" name="New Phytol.">
        <title>Evolutionary innovations through gain and loss of genes in the ectomycorrhizal Boletales.</title>
        <authorList>
            <person name="Wu G."/>
            <person name="Miyauchi S."/>
            <person name="Morin E."/>
            <person name="Kuo A."/>
            <person name="Drula E."/>
            <person name="Varga T."/>
            <person name="Kohler A."/>
            <person name="Feng B."/>
            <person name="Cao Y."/>
            <person name="Lipzen A."/>
            <person name="Daum C."/>
            <person name="Hundley H."/>
            <person name="Pangilinan J."/>
            <person name="Johnson J."/>
            <person name="Barry K."/>
            <person name="LaButti K."/>
            <person name="Ng V."/>
            <person name="Ahrendt S."/>
            <person name="Min B."/>
            <person name="Choi I.G."/>
            <person name="Park H."/>
            <person name="Plett J.M."/>
            <person name="Magnuson J."/>
            <person name="Spatafora J.W."/>
            <person name="Nagy L.G."/>
            <person name="Henrissat B."/>
            <person name="Grigoriev I.V."/>
            <person name="Yang Z.L."/>
            <person name="Xu J."/>
            <person name="Martin F.M."/>
        </authorList>
    </citation>
    <scope>NUCLEOTIDE SEQUENCE</scope>
    <source>
        <strain evidence="1">ATCC 28755</strain>
    </source>
</reference>
<gene>
    <name evidence="1" type="ORF">BJ138DRAFT_1098988</name>
</gene>
<keyword evidence="2" id="KW-1185">Reference proteome</keyword>